<dbReference type="PANTHER" id="PTHR30460">
    <property type="entry name" value="MODERATE CONDUCTANCE MECHANOSENSITIVE CHANNEL YBIO"/>
    <property type="match status" value="1"/>
</dbReference>
<proteinExistence type="inferred from homology"/>
<gene>
    <name evidence="11" type="ORF">MGWOODY_Tha2849</name>
</gene>
<dbReference type="InterPro" id="IPR049142">
    <property type="entry name" value="MS_channel_1st"/>
</dbReference>
<keyword evidence="5 7" id="KW-1133">Transmembrane helix</keyword>
<feature type="transmembrane region" description="Helical" evidence="7">
    <location>
        <begin position="240"/>
        <end position="259"/>
    </location>
</feature>
<dbReference type="GO" id="GO:0005886">
    <property type="term" value="C:plasma membrane"/>
    <property type="evidence" value="ECO:0007669"/>
    <property type="project" value="UniProtKB-SubCell"/>
</dbReference>
<keyword evidence="4 7" id="KW-0812">Transmembrane</keyword>
<feature type="domain" description="Mechanosensitive ion channel MscS" evidence="8">
    <location>
        <begin position="285"/>
        <end position="350"/>
    </location>
</feature>
<dbReference type="PANTHER" id="PTHR30460:SF0">
    <property type="entry name" value="MODERATE CONDUCTANCE MECHANOSENSITIVE CHANNEL YBIO"/>
    <property type="match status" value="1"/>
</dbReference>
<feature type="transmembrane region" description="Helical" evidence="7">
    <location>
        <begin position="109"/>
        <end position="133"/>
    </location>
</feature>
<dbReference type="InterPro" id="IPR023408">
    <property type="entry name" value="MscS_beta-dom_sf"/>
</dbReference>
<feature type="transmembrane region" description="Helical" evidence="7">
    <location>
        <begin position="265"/>
        <end position="287"/>
    </location>
</feature>
<dbReference type="InterPro" id="IPR010920">
    <property type="entry name" value="LSM_dom_sf"/>
</dbReference>
<dbReference type="InterPro" id="IPR045276">
    <property type="entry name" value="YbiO_bact"/>
</dbReference>
<sequence>MRHLWFVCAVLFSSMAFAEPPVADIHAEEVTAHTETQKIENLISTLESEADRGTLVEKLKLLLEVNEPAKTDSLVEGLIDLDSTGNGLANELMRILNSYGFSDSLIGDLLVLLVALFVIGIFVFLNGMLAIRLEKRMRKIAKRLELSRDRFQTLFSLQRWAGYLFGSIVSLYACTNVLSDYYPKAAEFLAFESVFSSAFMLIVVALVFMLIWEGVNALLEFIVHKNSHLSSSRFQTITPIIRNILLFTLSLLSIMVVLSELGIDIMPLLAGAGVLGIAVGFGAQTLVKDFLTGLTVIFEDLLQIGDVIQLGDHFGVVEKISLRKIQIRDLDGAVITVPFGDISVVKNLTKDFSFALFNIGVAYRENIDDVLVCLKEIDEDLRNDEVYGDKILEPMEIFGLDEFADSAVMIKARIKTKSHDRWNVMREYNRRMKIAFDERNIEIPFPHQTIYFGEDKSGRAPSAKIELDKPQEAKLEVKAETKPDIKRGTEEV</sequence>
<dbReference type="AlphaFoldDB" id="A0A160TBL4"/>
<feature type="domain" description="Mechanosensitive ion channel MscS C-terminal" evidence="9">
    <location>
        <begin position="357"/>
        <end position="443"/>
    </location>
</feature>
<evidence type="ECO:0000256" key="6">
    <source>
        <dbReference type="ARBA" id="ARBA00023136"/>
    </source>
</evidence>
<evidence type="ECO:0000256" key="7">
    <source>
        <dbReference type="SAM" id="Phobius"/>
    </source>
</evidence>
<feature type="domain" description="Mechanosensitive ion channel transmembrane helices 2/3" evidence="10">
    <location>
        <begin position="243"/>
        <end position="284"/>
    </location>
</feature>
<dbReference type="Pfam" id="PF00924">
    <property type="entry name" value="MS_channel_2nd"/>
    <property type="match status" value="1"/>
</dbReference>
<evidence type="ECO:0000256" key="3">
    <source>
        <dbReference type="ARBA" id="ARBA00022475"/>
    </source>
</evidence>
<dbReference type="SUPFAM" id="SSF50182">
    <property type="entry name" value="Sm-like ribonucleoproteins"/>
    <property type="match status" value="1"/>
</dbReference>
<organism evidence="11">
    <name type="scientific">hydrothermal vent metagenome</name>
    <dbReference type="NCBI Taxonomy" id="652676"/>
    <lineage>
        <taxon>unclassified sequences</taxon>
        <taxon>metagenomes</taxon>
        <taxon>ecological metagenomes</taxon>
    </lineage>
</organism>
<name>A0A160TBL4_9ZZZZ</name>
<dbReference type="SUPFAM" id="SSF82861">
    <property type="entry name" value="Mechanosensitive channel protein MscS (YggB), transmembrane region"/>
    <property type="match status" value="1"/>
</dbReference>
<dbReference type="Gene3D" id="3.30.70.100">
    <property type="match status" value="1"/>
</dbReference>
<dbReference type="Gene3D" id="2.30.30.60">
    <property type="match status" value="1"/>
</dbReference>
<dbReference type="Pfam" id="PF21082">
    <property type="entry name" value="MS_channel_3rd"/>
    <property type="match status" value="1"/>
</dbReference>
<comment type="similarity">
    <text evidence="2">Belongs to the MscS (TC 1.A.23) family.</text>
</comment>
<dbReference type="Gene3D" id="1.10.287.1260">
    <property type="match status" value="1"/>
</dbReference>
<keyword evidence="3" id="KW-1003">Cell membrane</keyword>
<protein>
    <submittedName>
        <fullName evidence="11">Potassium efflux system KefA protein / Small-conductance mechanosensitive channel</fullName>
    </submittedName>
</protein>
<evidence type="ECO:0000256" key="4">
    <source>
        <dbReference type="ARBA" id="ARBA00022692"/>
    </source>
</evidence>
<evidence type="ECO:0000256" key="1">
    <source>
        <dbReference type="ARBA" id="ARBA00004651"/>
    </source>
</evidence>
<evidence type="ECO:0000256" key="5">
    <source>
        <dbReference type="ARBA" id="ARBA00022989"/>
    </source>
</evidence>
<reference evidence="11" key="1">
    <citation type="submission" date="2015-10" db="EMBL/GenBank/DDBJ databases">
        <authorList>
            <person name="Gilbert D.G."/>
        </authorList>
    </citation>
    <scope>NUCLEOTIDE SEQUENCE</scope>
</reference>
<evidence type="ECO:0000259" key="10">
    <source>
        <dbReference type="Pfam" id="PF21088"/>
    </source>
</evidence>
<feature type="transmembrane region" description="Helical" evidence="7">
    <location>
        <begin position="160"/>
        <end position="178"/>
    </location>
</feature>
<keyword evidence="6 7" id="KW-0472">Membrane</keyword>
<dbReference type="InterPro" id="IPR011066">
    <property type="entry name" value="MscS_channel_C_sf"/>
</dbReference>
<comment type="subcellular location">
    <subcellularLocation>
        <location evidence="1">Cell membrane</location>
        <topology evidence="1">Multi-pass membrane protein</topology>
    </subcellularLocation>
</comment>
<accession>A0A160TBL4</accession>
<evidence type="ECO:0000259" key="9">
    <source>
        <dbReference type="Pfam" id="PF21082"/>
    </source>
</evidence>
<dbReference type="SUPFAM" id="SSF82689">
    <property type="entry name" value="Mechanosensitive channel protein MscS (YggB), C-terminal domain"/>
    <property type="match status" value="1"/>
</dbReference>
<dbReference type="EMBL" id="CZQC01000051">
    <property type="protein sequence ID" value="CUS41760.1"/>
    <property type="molecule type" value="Genomic_DNA"/>
</dbReference>
<evidence type="ECO:0000259" key="8">
    <source>
        <dbReference type="Pfam" id="PF00924"/>
    </source>
</evidence>
<dbReference type="InterPro" id="IPR006685">
    <property type="entry name" value="MscS_channel_2nd"/>
</dbReference>
<evidence type="ECO:0000313" key="11">
    <source>
        <dbReference type="EMBL" id="CUS41760.1"/>
    </source>
</evidence>
<dbReference type="Pfam" id="PF21088">
    <property type="entry name" value="MS_channel_1st"/>
    <property type="match status" value="1"/>
</dbReference>
<dbReference type="GO" id="GO:0008381">
    <property type="term" value="F:mechanosensitive monoatomic ion channel activity"/>
    <property type="evidence" value="ECO:0007669"/>
    <property type="project" value="InterPro"/>
</dbReference>
<feature type="transmembrane region" description="Helical" evidence="7">
    <location>
        <begin position="198"/>
        <end position="219"/>
    </location>
</feature>
<dbReference type="InterPro" id="IPR011014">
    <property type="entry name" value="MscS_channel_TM-2"/>
</dbReference>
<dbReference type="InterPro" id="IPR049278">
    <property type="entry name" value="MS_channel_C"/>
</dbReference>
<evidence type="ECO:0000256" key="2">
    <source>
        <dbReference type="ARBA" id="ARBA00008017"/>
    </source>
</evidence>